<organism evidence="1 2">
    <name type="scientific">Eiseniibacteriota bacterium</name>
    <dbReference type="NCBI Taxonomy" id="2212470"/>
    <lineage>
        <taxon>Bacteria</taxon>
        <taxon>Candidatus Eiseniibacteriota</taxon>
    </lineage>
</organism>
<reference evidence="1 2" key="1">
    <citation type="journal article" date="2019" name="Nat. Microbiol.">
        <title>Mediterranean grassland soil C-N compound turnover is dependent on rainfall and depth, and is mediated by genomically divergent microorganisms.</title>
        <authorList>
            <person name="Diamond S."/>
            <person name="Andeer P.F."/>
            <person name="Li Z."/>
            <person name="Crits-Christoph A."/>
            <person name="Burstein D."/>
            <person name="Anantharaman K."/>
            <person name="Lane K.R."/>
            <person name="Thomas B.C."/>
            <person name="Pan C."/>
            <person name="Northen T.R."/>
            <person name="Banfield J.F."/>
        </authorList>
    </citation>
    <scope>NUCLEOTIDE SEQUENCE [LARGE SCALE GENOMIC DNA]</scope>
    <source>
        <strain evidence="1">WS_11</strain>
    </source>
</reference>
<comment type="caution">
    <text evidence="1">The sequence shown here is derived from an EMBL/GenBank/DDBJ whole genome shotgun (WGS) entry which is preliminary data.</text>
</comment>
<dbReference type="InterPro" id="IPR018841">
    <property type="entry name" value="DUF2442"/>
</dbReference>
<protein>
    <submittedName>
        <fullName evidence="1">DUF2442 domain-containing protein</fullName>
    </submittedName>
</protein>
<accession>A0A538U5V4</accession>
<evidence type="ECO:0000313" key="2">
    <source>
        <dbReference type="Proteomes" id="UP000319771"/>
    </source>
</evidence>
<proteinExistence type="predicted"/>
<dbReference type="AlphaFoldDB" id="A0A538U5V4"/>
<evidence type="ECO:0000313" key="1">
    <source>
        <dbReference type="EMBL" id="TMQ71284.1"/>
    </source>
</evidence>
<gene>
    <name evidence="1" type="ORF">E6K81_10460</name>
</gene>
<feature type="non-terminal residue" evidence="1">
    <location>
        <position position="100"/>
    </location>
</feature>
<name>A0A538U5V4_UNCEI</name>
<sequence length="100" mass="11600">MKSARRGEDTSQVEVSGISAHGIWLYLGDREAFLPFADFPWFREAPVAGVLHVERPQPHHLYWPDLDIDLDVESILDPERFPLISRERPNKRLQRPAGRQ</sequence>
<dbReference type="Pfam" id="PF10387">
    <property type="entry name" value="DUF2442"/>
    <property type="match status" value="1"/>
</dbReference>
<dbReference type="EMBL" id="VBPB01000173">
    <property type="protein sequence ID" value="TMQ71284.1"/>
    <property type="molecule type" value="Genomic_DNA"/>
</dbReference>
<dbReference type="Proteomes" id="UP000319771">
    <property type="component" value="Unassembled WGS sequence"/>
</dbReference>